<evidence type="ECO:0000313" key="3">
    <source>
        <dbReference type="Proteomes" id="UP000464620"/>
    </source>
</evidence>
<accession>A0A6B9V4J7</accession>
<dbReference type="Proteomes" id="UP000464620">
    <property type="component" value="Chromosome B09"/>
</dbReference>
<feature type="region of interest" description="Disordered" evidence="1">
    <location>
        <begin position="139"/>
        <end position="208"/>
    </location>
</feature>
<feature type="compositionally biased region" description="Low complexity" evidence="1">
    <location>
        <begin position="161"/>
        <end position="175"/>
    </location>
</feature>
<reference evidence="2 3" key="1">
    <citation type="submission" date="2020-01" db="EMBL/GenBank/DDBJ databases">
        <title>Genome sequence of Arachis hypogaea, cultivar Shitouqi.</title>
        <authorList>
            <person name="Zhuang W."/>
            <person name="Chen H."/>
            <person name="Varshney R."/>
            <person name="Wang D."/>
            <person name="Ming R."/>
        </authorList>
    </citation>
    <scope>NUCLEOTIDE SEQUENCE [LARGE SCALE GENOMIC DNA]</scope>
    <source>
        <tissue evidence="2">Young leaf</tissue>
    </source>
</reference>
<name>A0A6B9V4J7_ARAHY</name>
<sequence>MSKKNRKGSLNPVSSINQFRDVGLGLEFGSGLMKMEHDFHNRDGHAREGSTTSVQEATFAKLALEISAEITERNRIGVEGGKLKAGHGRSGSTWQGRCATLTPPMLSREIEEELVAENQVVTLLAVTLNGETGGLGVYVDDDGAEDVDEGTGDKDDIVNDSGMSSGTKGTTLTKGQGELSEHDEEVAGKRVVDDGGSDKNEGSKENRDTILEEKILENRKTWDLVLELGAN</sequence>
<proteinExistence type="predicted"/>
<organism evidence="2 3">
    <name type="scientific">Arachis hypogaea</name>
    <name type="common">Peanut</name>
    <dbReference type="NCBI Taxonomy" id="3818"/>
    <lineage>
        <taxon>Eukaryota</taxon>
        <taxon>Viridiplantae</taxon>
        <taxon>Streptophyta</taxon>
        <taxon>Embryophyta</taxon>
        <taxon>Tracheophyta</taxon>
        <taxon>Spermatophyta</taxon>
        <taxon>Magnoliopsida</taxon>
        <taxon>eudicotyledons</taxon>
        <taxon>Gunneridae</taxon>
        <taxon>Pentapetalae</taxon>
        <taxon>rosids</taxon>
        <taxon>fabids</taxon>
        <taxon>Fabales</taxon>
        <taxon>Fabaceae</taxon>
        <taxon>Papilionoideae</taxon>
        <taxon>50 kb inversion clade</taxon>
        <taxon>dalbergioids sensu lato</taxon>
        <taxon>Dalbergieae</taxon>
        <taxon>Pterocarpus clade</taxon>
        <taxon>Arachis</taxon>
    </lineage>
</organism>
<evidence type="ECO:0000313" key="2">
    <source>
        <dbReference type="EMBL" id="QHN76396.1"/>
    </source>
</evidence>
<feature type="compositionally biased region" description="Acidic residues" evidence="1">
    <location>
        <begin position="139"/>
        <end position="150"/>
    </location>
</feature>
<evidence type="ECO:0000256" key="1">
    <source>
        <dbReference type="SAM" id="MobiDB-lite"/>
    </source>
</evidence>
<dbReference type="AlphaFoldDB" id="A0A6B9V4J7"/>
<gene>
    <name evidence="2" type="ORF">DS421_19g643540</name>
</gene>
<dbReference type="EMBL" id="CP031001">
    <property type="protein sequence ID" value="QHN76396.1"/>
    <property type="molecule type" value="Genomic_DNA"/>
</dbReference>
<protein>
    <submittedName>
        <fullName evidence="2">Uncharacterized protein</fullName>
    </submittedName>
</protein>
<feature type="compositionally biased region" description="Basic and acidic residues" evidence="1">
    <location>
        <begin position="185"/>
        <end position="208"/>
    </location>
</feature>